<keyword evidence="3" id="KW-1185">Reference proteome</keyword>
<feature type="compositionally biased region" description="Polar residues" evidence="1">
    <location>
        <begin position="339"/>
        <end position="348"/>
    </location>
</feature>
<comment type="caution">
    <text evidence="2">The sequence shown here is derived from an EMBL/GenBank/DDBJ whole genome shotgun (WGS) entry which is preliminary data.</text>
</comment>
<protein>
    <submittedName>
        <fullName evidence="2">Uncharacterized protein</fullName>
    </submittedName>
</protein>
<dbReference type="EMBL" id="JAHIBW010000014">
    <property type="protein sequence ID" value="KAG7304781.1"/>
    <property type="molecule type" value="Genomic_DNA"/>
</dbReference>
<accession>A0ABQ7QHS9</accession>
<reference evidence="2 3" key="1">
    <citation type="submission" date="2021-06" db="EMBL/GenBank/DDBJ databases">
        <title>A haploid diamondback moth (Plutella xylostella L.) genome assembly resolves 31 chromosomes and identifies a diamide resistance mutation.</title>
        <authorList>
            <person name="Ward C.M."/>
            <person name="Perry K.D."/>
            <person name="Baker G."/>
            <person name="Powis K."/>
            <person name="Heckel D.G."/>
            <person name="Baxter S.W."/>
        </authorList>
    </citation>
    <scope>NUCLEOTIDE SEQUENCE [LARGE SCALE GENOMIC DNA]</scope>
    <source>
        <strain evidence="2 3">LV</strain>
        <tissue evidence="2">Single pupa</tissue>
    </source>
</reference>
<sequence>KKTMSAASLRAYRNEILREAERNQLKQVHEEKDGRLISVVSPSRTRPSSTLLPIYRAASASSTSTTSSGVSEVAAALRRRQKKPHALRIAQKKRVGTTDSLLEAAGIDSSDSAKELSAPNTPTSYLSMPSVRSFPRGNTVEPLSKVLEPISVRHLDMDSSGESTKEPRTEPVTKTPQDRKNQDTVPRRQMSSQLVRLGSIGKDPGVIGPLVWDLHCQRIKDVPQPSPASHPGVSRMRQRFNELVDDAFSLFNSDRSNDTYTVEEKDCRDDSEKLAQARNDNVRLPGSPYSALDTVRGKSAGVRAVPPGSRGEAEAPRPRTSAARPVERRPPARAWDATPSHSLTSSLRLKQPAINPAYILAEPKLSPQDPALPLISAIKSEIQKVRQNAKPPDK</sequence>
<proteinExistence type="predicted"/>
<feature type="region of interest" description="Disordered" evidence="1">
    <location>
        <begin position="281"/>
        <end position="348"/>
    </location>
</feature>
<organism evidence="2 3">
    <name type="scientific">Plutella xylostella</name>
    <name type="common">Diamondback moth</name>
    <name type="synonym">Plutella maculipennis</name>
    <dbReference type="NCBI Taxonomy" id="51655"/>
    <lineage>
        <taxon>Eukaryota</taxon>
        <taxon>Metazoa</taxon>
        <taxon>Ecdysozoa</taxon>
        <taxon>Arthropoda</taxon>
        <taxon>Hexapoda</taxon>
        <taxon>Insecta</taxon>
        <taxon>Pterygota</taxon>
        <taxon>Neoptera</taxon>
        <taxon>Endopterygota</taxon>
        <taxon>Lepidoptera</taxon>
        <taxon>Glossata</taxon>
        <taxon>Ditrysia</taxon>
        <taxon>Yponomeutoidea</taxon>
        <taxon>Plutellidae</taxon>
        <taxon>Plutella</taxon>
    </lineage>
</organism>
<feature type="region of interest" description="Disordered" evidence="1">
    <location>
        <begin position="109"/>
        <end position="130"/>
    </location>
</feature>
<feature type="compositionally biased region" description="Polar residues" evidence="1">
    <location>
        <begin position="118"/>
        <end position="127"/>
    </location>
</feature>
<name>A0ABQ7QHS9_PLUXY</name>
<evidence type="ECO:0000313" key="3">
    <source>
        <dbReference type="Proteomes" id="UP000823941"/>
    </source>
</evidence>
<feature type="non-terminal residue" evidence="2">
    <location>
        <position position="1"/>
    </location>
</feature>
<evidence type="ECO:0000256" key="1">
    <source>
        <dbReference type="SAM" id="MobiDB-lite"/>
    </source>
</evidence>
<feature type="compositionally biased region" description="Basic and acidic residues" evidence="1">
    <location>
        <begin position="151"/>
        <end position="186"/>
    </location>
</feature>
<dbReference type="Proteomes" id="UP000823941">
    <property type="component" value="Chromosome 14"/>
</dbReference>
<gene>
    <name evidence="2" type="ORF">JYU34_010146</name>
</gene>
<feature type="region of interest" description="Disordered" evidence="1">
    <location>
        <begin position="151"/>
        <end position="193"/>
    </location>
</feature>
<evidence type="ECO:0000313" key="2">
    <source>
        <dbReference type="EMBL" id="KAG7304781.1"/>
    </source>
</evidence>